<dbReference type="Gene3D" id="2.170.270.10">
    <property type="entry name" value="SET domain"/>
    <property type="match status" value="1"/>
</dbReference>
<accession>E2A800</accession>
<dbReference type="AlphaFoldDB" id="E2A800"/>
<evidence type="ECO:0000313" key="19">
    <source>
        <dbReference type="Proteomes" id="UP000000311"/>
    </source>
</evidence>
<evidence type="ECO:0000313" key="18">
    <source>
        <dbReference type="EMBL" id="EFN70437.1"/>
    </source>
</evidence>
<dbReference type="InterPro" id="IPR046341">
    <property type="entry name" value="SET_dom_sf"/>
</dbReference>
<dbReference type="KEGG" id="cfo:105249431"/>
<dbReference type="EMBL" id="GL437468">
    <property type="protein sequence ID" value="EFN70437.1"/>
    <property type="molecule type" value="Genomic_DNA"/>
</dbReference>
<dbReference type="Proteomes" id="UP000000311">
    <property type="component" value="Unassembled WGS sequence"/>
</dbReference>
<dbReference type="InterPro" id="IPR011990">
    <property type="entry name" value="TPR-like_helical_dom_sf"/>
</dbReference>
<keyword evidence="9" id="KW-0862">Zinc</keyword>
<gene>
    <name evidence="18" type="ORF">EAG_08732</name>
</gene>
<dbReference type="SUPFAM" id="SSF144232">
    <property type="entry name" value="HIT/MYND zinc finger-like"/>
    <property type="match status" value="1"/>
</dbReference>
<organism evidence="19">
    <name type="scientific">Camponotus floridanus</name>
    <name type="common">Florida carpenter ant</name>
    <dbReference type="NCBI Taxonomy" id="104421"/>
    <lineage>
        <taxon>Eukaryota</taxon>
        <taxon>Metazoa</taxon>
        <taxon>Ecdysozoa</taxon>
        <taxon>Arthropoda</taxon>
        <taxon>Hexapoda</taxon>
        <taxon>Insecta</taxon>
        <taxon>Pterygota</taxon>
        <taxon>Neoptera</taxon>
        <taxon>Endopterygota</taxon>
        <taxon>Hymenoptera</taxon>
        <taxon>Apocrita</taxon>
        <taxon>Aculeata</taxon>
        <taxon>Formicoidea</taxon>
        <taxon>Formicidae</taxon>
        <taxon>Formicinae</taxon>
        <taxon>Camponotus</taxon>
    </lineage>
</organism>
<evidence type="ECO:0000256" key="7">
    <source>
        <dbReference type="ARBA" id="ARBA00022723"/>
    </source>
</evidence>
<dbReference type="FunCoup" id="E2A800">
    <property type="interactions" value="1255"/>
</dbReference>
<keyword evidence="10" id="KW-0539">Nucleus</keyword>
<evidence type="ECO:0000259" key="16">
    <source>
        <dbReference type="PROSITE" id="PS50280"/>
    </source>
</evidence>
<comment type="function">
    <text evidence="12">Protein-lysine N-methyltransferase. Monomethylates PRMT5, modulating its transcriptional activity. May also act as a histone methyltransferase. Plays a critical role in cardiac development. Acts as a key epigenetic regulator of gene expression during cardiac development via its dual activities as a methyltransferase and negative regulator of HDAC1.</text>
</comment>
<dbReference type="GO" id="GO:0042826">
    <property type="term" value="F:histone deacetylase binding"/>
    <property type="evidence" value="ECO:0007669"/>
    <property type="project" value="TreeGrafter"/>
</dbReference>
<evidence type="ECO:0000256" key="12">
    <source>
        <dbReference type="ARBA" id="ARBA00093423"/>
    </source>
</evidence>
<dbReference type="InterPro" id="IPR002893">
    <property type="entry name" value="Znf_MYND"/>
</dbReference>
<comment type="subcellular location">
    <subcellularLocation>
        <location evidence="2">Cytoplasm</location>
    </subcellularLocation>
    <subcellularLocation>
        <location evidence="1">Nucleus</location>
    </subcellularLocation>
</comment>
<keyword evidence="3" id="KW-0963">Cytoplasm</keyword>
<dbReference type="PANTHER" id="PTHR46165:SF2">
    <property type="entry name" value="SET AND MYND DOMAIN-CONTAINING PROTEIN 4"/>
    <property type="match status" value="1"/>
</dbReference>
<keyword evidence="4" id="KW-0489">Methyltransferase</keyword>
<dbReference type="OMA" id="NYGQHYA"/>
<dbReference type="GO" id="GO:0005737">
    <property type="term" value="C:cytoplasm"/>
    <property type="evidence" value="ECO:0007669"/>
    <property type="project" value="UniProtKB-SubCell"/>
</dbReference>
<dbReference type="InParanoid" id="E2A800"/>
<evidence type="ECO:0000256" key="13">
    <source>
        <dbReference type="ARBA" id="ARBA00093635"/>
    </source>
</evidence>
<keyword evidence="19" id="KW-1185">Reference proteome</keyword>
<dbReference type="SUPFAM" id="SSF48452">
    <property type="entry name" value="TPR-like"/>
    <property type="match status" value="1"/>
</dbReference>
<evidence type="ECO:0000256" key="3">
    <source>
        <dbReference type="ARBA" id="ARBA00022490"/>
    </source>
</evidence>
<name>E2A800_CAMFO</name>
<evidence type="ECO:0000256" key="14">
    <source>
        <dbReference type="ARBA" id="ARBA00093680"/>
    </source>
</evidence>
<evidence type="ECO:0000256" key="2">
    <source>
        <dbReference type="ARBA" id="ARBA00004496"/>
    </source>
</evidence>
<dbReference type="PANTHER" id="PTHR46165">
    <property type="entry name" value="SET AND MYND DOMAIN-CONTAINING PROTEIN 4"/>
    <property type="match status" value="1"/>
</dbReference>
<dbReference type="InterPro" id="IPR001214">
    <property type="entry name" value="SET_dom"/>
</dbReference>
<dbReference type="GO" id="GO:0008276">
    <property type="term" value="F:protein methyltransferase activity"/>
    <property type="evidence" value="ECO:0007669"/>
    <property type="project" value="UniProtKB-ARBA"/>
</dbReference>
<evidence type="ECO:0000256" key="15">
    <source>
        <dbReference type="PROSITE-ProRule" id="PRU00134"/>
    </source>
</evidence>
<comment type="catalytic activity">
    <reaction evidence="11">
        <text>L-lysyl-[protein] + S-adenosyl-L-methionine = N(6)-methyl-L-lysyl-[protein] + S-adenosyl-L-homocysteine + H(+)</text>
        <dbReference type="Rhea" id="RHEA:51736"/>
        <dbReference type="Rhea" id="RHEA-COMP:9752"/>
        <dbReference type="Rhea" id="RHEA-COMP:13053"/>
        <dbReference type="ChEBI" id="CHEBI:15378"/>
        <dbReference type="ChEBI" id="CHEBI:29969"/>
        <dbReference type="ChEBI" id="CHEBI:57856"/>
        <dbReference type="ChEBI" id="CHEBI:59789"/>
        <dbReference type="ChEBI" id="CHEBI:61929"/>
    </reaction>
</comment>
<feature type="domain" description="SET" evidence="16">
    <location>
        <begin position="220"/>
        <end position="517"/>
    </location>
</feature>
<evidence type="ECO:0000256" key="9">
    <source>
        <dbReference type="ARBA" id="ARBA00022833"/>
    </source>
</evidence>
<keyword evidence="5" id="KW-0808">Transferase</keyword>
<keyword evidence="7" id="KW-0479">Metal-binding</keyword>
<dbReference type="PROSITE" id="PS50865">
    <property type="entry name" value="ZF_MYND_2"/>
    <property type="match status" value="1"/>
</dbReference>
<protein>
    <recommendedName>
        <fullName evidence="13">Protein-lysine N-methyltransferase SMYD4</fullName>
    </recommendedName>
    <alternativeName>
        <fullName evidence="14">SET and MYND domain-containing protein 4</fullName>
    </alternativeName>
</protein>
<dbReference type="InterPro" id="IPR044421">
    <property type="entry name" value="SMYD4_SET"/>
</dbReference>
<dbReference type="CDD" id="cd10536">
    <property type="entry name" value="SET_SMYD4"/>
    <property type="match status" value="1"/>
</dbReference>
<dbReference type="STRING" id="104421.E2A800"/>
<evidence type="ECO:0000259" key="17">
    <source>
        <dbReference type="PROSITE" id="PS50865"/>
    </source>
</evidence>
<keyword evidence="8 15" id="KW-0863">Zinc-finger</keyword>
<dbReference type="GO" id="GO:0008757">
    <property type="term" value="F:S-adenosylmethionine-dependent methyltransferase activity"/>
    <property type="evidence" value="ECO:0007669"/>
    <property type="project" value="UniProtKB-ARBA"/>
</dbReference>
<keyword evidence="6" id="KW-0949">S-adenosyl-L-methionine</keyword>
<evidence type="ECO:0000256" key="5">
    <source>
        <dbReference type="ARBA" id="ARBA00022679"/>
    </source>
</evidence>
<sequence length="646" mass="74283">MDKITEMVNAKVFAANKQHELTDKYKKLKTDQERVISTFNVMLEYDIVLNATGMPKNAKESEKLREQGNKVFIKGALNNMTCIDALKLYTKSIAFAPYPSEQLALAYANRSAVLFQLGLHSECIQDIDRALALNYPDDLRAKLYVRKTECLMILGNCSVEDILKEAQHWLDKMTLNHANREKLRLKLDSLHSKAVQTEQSVKDNSLCTEVKKLGSELPLPTIASYNDEVPCASDAVAIKYNTRCGRHVIATRNINPGEVIAVEKPYALLLVQQNMQTHCSNCLKVCWANIPCNYCTYAMYCSEECRYAEWKRCHDVECAVFPALIEYSCYNIDLLSVRLAVLAMREAGGIKELRTMLKKLDEWDDPRTKGFSEDGKLHSDKYFSICSLVTNTEKRPFPDLFRRSVDSCFILYFLATRTAMFGAKLPEDLSVLAKNDDATFFGGLILRYQQIIPSNIHTFSEEQGLECVERGIAAMPFYSLINHSCNPNIFRHSRSKHMVIYAMLPIRKGEQLFDNYGQHYALMPKATRQQKLFKQYFFTCDCIACQENWPVYFELQSFKTLVKKAEDKTKIKKALRKFNGYVDLATEGNVQDKPYIIEDLLKMIQILHKYAPMPCEEMSNVIETLKRIYDLNGNRFQIPKIYTYQK</sequence>
<dbReference type="SUPFAM" id="SSF82199">
    <property type="entry name" value="SET domain"/>
    <property type="match status" value="1"/>
</dbReference>
<evidence type="ECO:0000256" key="6">
    <source>
        <dbReference type="ARBA" id="ARBA00022691"/>
    </source>
</evidence>
<dbReference type="Pfam" id="PF00856">
    <property type="entry name" value="SET"/>
    <property type="match status" value="1"/>
</dbReference>
<dbReference type="GO" id="GO:0008170">
    <property type="term" value="F:N-methyltransferase activity"/>
    <property type="evidence" value="ECO:0007669"/>
    <property type="project" value="UniProtKB-ARBA"/>
</dbReference>
<evidence type="ECO:0000256" key="4">
    <source>
        <dbReference type="ARBA" id="ARBA00022603"/>
    </source>
</evidence>
<reference evidence="18 19" key="1">
    <citation type="journal article" date="2010" name="Science">
        <title>Genomic comparison of the ants Camponotus floridanus and Harpegnathos saltator.</title>
        <authorList>
            <person name="Bonasio R."/>
            <person name="Zhang G."/>
            <person name="Ye C."/>
            <person name="Mutti N.S."/>
            <person name="Fang X."/>
            <person name="Qin N."/>
            <person name="Donahue G."/>
            <person name="Yang P."/>
            <person name="Li Q."/>
            <person name="Li C."/>
            <person name="Zhang P."/>
            <person name="Huang Z."/>
            <person name="Berger S.L."/>
            <person name="Reinberg D."/>
            <person name="Wang J."/>
            <person name="Liebig J."/>
        </authorList>
    </citation>
    <scope>NUCLEOTIDE SEQUENCE [LARGE SCALE GENOMIC DNA]</scope>
    <source>
        <strain evidence="19">C129</strain>
    </source>
</reference>
<dbReference type="Gene3D" id="1.25.40.10">
    <property type="entry name" value="Tetratricopeptide repeat domain"/>
    <property type="match status" value="2"/>
</dbReference>
<dbReference type="OrthoDB" id="7770870at2759"/>
<evidence type="ECO:0000256" key="1">
    <source>
        <dbReference type="ARBA" id="ARBA00004123"/>
    </source>
</evidence>
<dbReference type="GO" id="GO:0005634">
    <property type="term" value="C:nucleus"/>
    <property type="evidence" value="ECO:0007669"/>
    <property type="project" value="UniProtKB-SubCell"/>
</dbReference>
<evidence type="ECO:0000256" key="10">
    <source>
        <dbReference type="ARBA" id="ARBA00023242"/>
    </source>
</evidence>
<dbReference type="GO" id="GO:0008270">
    <property type="term" value="F:zinc ion binding"/>
    <property type="evidence" value="ECO:0007669"/>
    <property type="project" value="UniProtKB-KW"/>
</dbReference>
<dbReference type="SMART" id="SM00317">
    <property type="entry name" value="SET"/>
    <property type="match status" value="1"/>
</dbReference>
<dbReference type="PROSITE" id="PS50280">
    <property type="entry name" value="SET"/>
    <property type="match status" value="1"/>
</dbReference>
<evidence type="ECO:0000256" key="11">
    <source>
        <dbReference type="ARBA" id="ARBA00048985"/>
    </source>
</evidence>
<feature type="domain" description="MYND-type" evidence="17">
    <location>
        <begin position="279"/>
        <end position="318"/>
    </location>
</feature>
<evidence type="ECO:0000256" key="8">
    <source>
        <dbReference type="ARBA" id="ARBA00022771"/>
    </source>
</evidence>
<dbReference type="InterPro" id="IPR052097">
    <property type="entry name" value="SET-MYND_domain_protein"/>
</dbReference>
<proteinExistence type="predicted"/>
<dbReference type="GO" id="GO:0032259">
    <property type="term" value="P:methylation"/>
    <property type="evidence" value="ECO:0007669"/>
    <property type="project" value="UniProtKB-KW"/>
</dbReference>